<dbReference type="GO" id="GO:0008137">
    <property type="term" value="F:NADH dehydrogenase (ubiquinone) activity"/>
    <property type="evidence" value="ECO:0007669"/>
    <property type="project" value="InterPro"/>
</dbReference>
<dbReference type="InterPro" id="IPR020396">
    <property type="entry name" value="NADH_UbQ_OxRdtase_CS"/>
</dbReference>
<gene>
    <name evidence="4" type="ORF">MGWOODY_Clf2161</name>
</gene>
<comment type="similarity">
    <text evidence="1">Belongs to the complex I 30 kDa subunit family.</text>
</comment>
<accession>A0A160VCI8</accession>
<dbReference type="Gene3D" id="3.30.460.80">
    <property type="entry name" value="NADH:ubiquinone oxidoreductase, 30kDa subunit"/>
    <property type="match status" value="1"/>
</dbReference>
<dbReference type="InterPro" id="IPR001268">
    <property type="entry name" value="NADH_UbQ_OxRdtase_30kDa_su"/>
</dbReference>
<evidence type="ECO:0000256" key="1">
    <source>
        <dbReference type="ARBA" id="ARBA00007569"/>
    </source>
</evidence>
<dbReference type="EMBL" id="FAXA01000387">
    <property type="protein sequence ID" value="CUV03275.1"/>
    <property type="molecule type" value="Genomic_DNA"/>
</dbReference>
<evidence type="ECO:0000256" key="2">
    <source>
        <dbReference type="ARBA" id="ARBA00022448"/>
    </source>
</evidence>
<dbReference type="EC" id="1.6.5.3" evidence="4"/>
<keyword evidence="4" id="KW-0560">Oxidoreductase</keyword>
<proteinExistence type="inferred from homology"/>
<organism evidence="4">
    <name type="scientific">hydrothermal vent metagenome</name>
    <dbReference type="NCBI Taxonomy" id="652676"/>
    <lineage>
        <taxon>unclassified sequences</taxon>
        <taxon>metagenomes</taxon>
        <taxon>ecological metagenomes</taxon>
    </lineage>
</organism>
<dbReference type="NCBIfam" id="TIGR01961">
    <property type="entry name" value="NuoC_fam"/>
    <property type="match status" value="1"/>
</dbReference>
<dbReference type="InterPro" id="IPR037232">
    <property type="entry name" value="NADH_quin_OxRdtase_su_C/D-like"/>
</dbReference>
<protein>
    <submittedName>
        <fullName evidence="4">NADH-ubiquinone oxidoreductase chain C</fullName>
        <ecNumber evidence="4">1.6.5.3</ecNumber>
    </submittedName>
</protein>
<evidence type="ECO:0000259" key="3">
    <source>
        <dbReference type="Pfam" id="PF00329"/>
    </source>
</evidence>
<dbReference type="PANTHER" id="PTHR10884:SF14">
    <property type="entry name" value="NADH DEHYDROGENASE [UBIQUINONE] IRON-SULFUR PROTEIN 3, MITOCHONDRIAL"/>
    <property type="match status" value="1"/>
</dbReference>
<dbReference type="SUPFAM" id="SSF143243">
    <property type="entry name" value="Nqo5-like"/>
    <property type="match status" value="1"/>
</dbReference>
<dbReference type="PROSITE" id="PS00542">
    <property type="entry name" value="COMPLEX1_30K"/>
    <property type="match status" value="1"/>
</dbReference>
<sequence>MAVQQLTGEELSERVGAAVSDSVVASVDGVLFVESAKIADVAGFLKSDSKLDFNFLNSISAVDYINHFEVVYHLTSMNKHHTAIVKTRLDGRDELTLPSVYHLWRGADFQEREIWDLMGISFAGHPNLKRIMLWEGFDGHPLRKDYL</sequence>
<dbReference type="Pfam" id="PF00329">
    <property type="entry name" value="Complex1_30kDa"/>
    <property type="match status" value="1"/>
</dbReference>
<dbReference type="InterPro" id="IPR010218">
    <property type="entry name" value="NADH_DH_suC"/>
</dbReference>
<name>A0A160VCI8_9ZZZZ</name>
<dbReference type="PANTHER" id="PTHR10884">
    <property type="entry name" value="NADH DEHYDROGENASE UBIQUINONE IRON-SULFUR PROTEIN 3"/>
    <property type="match status" value="1"/>
</dbReference>
<reference evidence="4" key="1">
    <citation type="submission" date="2015-10" db="EMBL/GenBank/DDBJ databases">
        <authorList>
            <person name="Gilbert D.G."/>
        </authorList>
    </citation>
    <scope>NUCLEOTIDE SEQUENCE</scope>
</reference>
<feature type="domain" description="NADH:ubiquinone oxidoreductase 30kDa subunit" evidence="3">
    <location>
        <begin position="33"/>
        <end position="146"/>
    </location>
</feature>
<dbReference type="AlphaFoldDB" id="A0A160VCI8"/>
<evidence type="ECO:0000313" key="4">
    <source>
        <dbReference type="EMBL" id="CUV03275.1"/>
    </source>
</evidence>
<keyword evidence="2" id="KW-0813">Transport</keyword>
<keyword evidence="4" id="KW-0830">Ubiquinone</keyword>
<dbReference type="GO" id="GO:0016651">
    <property type="term" value="F:oxidoreductase activity, acting on NAD(P)H"/>
    <property type="evidence" value="ECO:0007669"/>
    <property type="project" value="InterPro"/>
</dbReference>